<sequence>MKVFSTTGRKQETYQVEMNYSLLWECALGIAAITNERLLDSLDQPMSYWKNVRTNLSRNLQAQLDYVEANNTWKALLQLLHQQDFASLDVFTEYINKLTERELIYQCIPFISESHQPIREQAAARSREAIEQLKEATKDNPFFPTYISFICQVDSQQLKQHLITVMSGWYEAVIEPDREKLTSILQTDVSIKEKMRQKMNPEEFVEWATGGIRYTPEPSVHKVLLIPQYIYRPWNITADIEGTKVYYYPVSNESISPSDKYMPSNFLVLRHKALGDEVRLRMVKLLFEQSRTLQDITEKLEMGKSTIHHHLKILRSAQLVGIEDGKYVLKRSAITSLAKELEQYIQQ</sequence>
<evidence type="ECO:0000259" key="4">
    <source>
        <dbReference type="PROSITE" id="PS50987"/>
    </source>
</evidence>
<dbReference type="InterPro" id="IPR036390">
    <property type="entry name" value="WH_DNA-bd_sf"/>
</dbReference>
<dbReference type="EMBL" id="LDPH01000007">
    <property type="protein sequence ID" value="KLV26683.1"/>
    <property type="molecule type" value="Genomic_DNA"/>
</dbReference>
<dbReference type="SMART" id="SM00418">
    <property type="entry name" value="HTH_ARSR"/>
    <property type="match status" value="1"/>
</dbReference>
<proteinExistence type="predicted"/>
<keyword evidence="6" id="KW-1185">Reference proteome</keyword>
<evidence type="ECO:0000256" key="3">
    <source>
        <dbReference type="ARBA" id="ARBA00023163"/>
    </source>
</evidence>
<dbReference type="InterPro" id="IPR036388">
    <property type="entry name" value="WH-like_DNA-bd_sf"/>
</dbReference>
<dbReference type="RefSeq" id="WP_047941659.1">
    <property type="nucleotide sequence ID" value="NZ_LDPH01000007.1"/>
</dbReference>
<dbReference type="InterPro" id="IPR051081">
    <property type="entry name" value="HTH_MetalResp_TranReg"/>
</dbReference>
<evidence type="ECO:0000313" key="6">
    <source>
        <dbReference type="Proteomes" id="UP000036045"/>
    </source>
</evidence>
<organism evidence="5 6">
    <name type="scientific">Niallia circulans</name>
    <name type="common">Bacillus circulans</name>
    <dbReference type="NCBI Taxonomy" id="1397"/>
    <lineage>
        <taxon>Bacteria</taxon>
        <taxon>Bacillati</taxon>
        <taxon>Bacillota</taxon>
        <taxon>Bacilli</taxon>
        <taxon>Bacillales</taxon>
        <taxon>Bacillaceae</taxon>
        <taxon>Niallia</taxon>
    </lineage>
</organism>
<dbReference type="SUPFAM" id="SSF46785">
    <property type="entry name" value="Winged helix' DNA-binding domain"/>
    <property type="match status" value="1"/>
</dbReference>
<dbReference type="PANTHER" id="PTHR33154:SF18">
    <property type="entry name" value="ARSENICAL RESISTANCE OPERON REPRESSOR"/>
    <property type="match status" value="1"/>
</dbReference>
<dbReference type="PANTHER" id="PTHR33154">
    <property type="entry name" value="TRANSCRIPTIONAL REGULATOR, ARSR FAMILY"/>
    <property type="match status" value="1"/>
</dbReference>
<dbReference type="Gene3D" id="1.10.10.10">
    <property type="entry name" value="Winged helix-like DNA-binding domain superfamily/Winged helix DNA-binding domain"/>
    <property type="match status" value="1"/>
</dbReference>
<dbReference type="AlphaFoldDB" id="A0A0J1ILD7"/>
<dbReference type="Proteomes" id="UP000036045">
    <property type="component" value="Unassembled WGS sequence"/>
</dbReference>
<accession>A0A0J1ILD7</accession>
<reference evidence="5 6" key="1">
    <citation type="submission" date="2015-05" db="EMBL/GenBank/DDBJ databases">
        <title>Whole genome sequence and identification of bacterial endophytes from Costus igneus.</title>
        <authorList>
            <person name="Lee Y.P."/>
            <person name="Gan H.M."/>
            <person name="Eng W."/>
            <person name="Wheatley M.S."/>
            <person name="Caraballo A."/>
            <person name="Polter S."/>
            <person name="Savka M.A."/>
            <person name="Hudson A.O."/>
        </authorList>
    </citation>
    <scope>NUCLEOTIDE SEQUENCE [LARGE SCALE GENOMIC DNA]</scope>
    <source>
        <strain evidence="5 6">RIT379</strain>
    </source>
</reference>
<dbReference type="PROSITE" id="PS50987">
    <property type="entry name" value="HTH_ARSR_2"/>
    <property type="match status" value="1"/>
</dbReference>
<keyword evidence="2" id="KW-0238">DNA-binding</keyword>
<protein>
    <submittedName>
        <fullName evidence="5">ArsR family transcriptional regulator</fullName>
    </submittedName>
</protein>
<keyword evidence="3" id="KW-0804">Transcription</keyword>
<gene>
    <name evidence="5" type="ORF">ABW02_09010</name>
</gene>
<name>A0A0J1ILD7_NIACI</name>
<dbReference type="Pfam" id="PF01022">
    <property type="entry name" value="HTH_5"/>
    <property type="match status" value="1"/>
</dbReference>
<evidence type="ECO:0000313" key="5">
    <source>
        <dbReference type="EMBL" id="KLV26683.1"/>
    </source>
</evidence>
<evidence type="ECO:0000256" key="2">
    <source>
        <dbReference type="ARBA" id="ARBA00023125"/>
    </source>
</evidence>
<dbReference type="PRINTS" id="PR00778">
    <property type="entry name" value="HTHARSR"/>
</dbReference>
<comment type="caution">
    <text evidence="5">The sequence shown here is derived from an EMBL/GenBank/DDBJ whole genome shotgun (WGS) entry which is preliminary data.</text>
</comment>
<evidence type="ECO:0000256" key="1">
    <source>
        <dbReference type="ARBA" id="ARBA00023015"/>
    </source>
</evidence>
<dbReference type="InterPro" id="IPR011991">
    <property type="entry name" value="ArsR-like_HTH"/>
</dbReference>
<keyword evidence="1" id="KW-0805">Transcription regulation</keyword>
<dbReference type="InterPro" id="IPR001845">
    <property type="entry name" value="HTH_ArsR_DNA-bd_dom"/>
</dbReference>
<dbReference type="GO" id="GO:0003700">
    <property type="term" value="F:DNA-binding transcription factor activity"/>
    <property type="evidence" value="ECO:0007669"/>
    <property type="project" value="InterPro"/>
</dbReference>
<dbReference type="OrthoDB" id="2646147at2"/>
<dbReference type="CDD" id="cd00090">
    <property type="entry name" value="HTH_ARSR"/>
    <property type="match status" value="1"/>
</dbReference>
<dbReference type="GO" id="GO:0003677">
    <property type="term" value="F:DNA binding"/>
    <property type="evidence" value="ECO:0007669"/>
    <property type="project" value="UniProtKB-KW"/>
</dbReference>
<feature type="domain" description="HTH arsR-type" evidence="4">
    <location>
        <begin position="259"/>
        <end position="347"/>
    </location>
</feature>
<dbReference type="PATRIC" id="fig|1397.4.peg.5056"/>